<dbReference type="PANTHER" id="PTHR43280:SF29">
    <property type="entry name" value="ARAC-FAMILY TRANSCRIPTIONAL REGULATOR"/>
    <property type="match status" value="1"/>
</dbReference>
<name>A0A432LKV9_9BACT</name>
<keyword evidence="5" id="KW-0472">Membrane</keyword>
<dbReference type="EMBL" id="RYYU01000001">
    <property type="protein sequence ID" value="RUL59450.1"/>
    <property type="molecule type" value="Genomic_DNA"/>
</dbReference>
<keyword evidence="4" id="KW-0802">TPR repeat</keyword>
<keyword evidence="2" id="KW-0238">DNA-binding</keyword>
<dbReference type="Pfam" id="PF12833">
    <property type="entry name" value="HTH_18"/>
    <property type="match status" value="1"/>
</dbReference>
<dbReference type="AlphaFoldDB" id="A0A432LKV9"/>
<evidence type="ECO:0000256" key="6">
    <source>
        <dbReference type="SAM" id="SignalP"/>
    </source>
</evidence>
<dbReference type="InterPro" id="IPR011990">
    <property type="entry name" value="TPR-like_helical_dom_sf"/>
</dbReference>
<feature type="repeat" description="TPR" evidence="4">
    <location>
        <begin position="80"/>
        <end position="113"/>
    </location>
</feature>
<dbReference type="InterPro" id="IPR009057">
    <property type="entry name" value="Homeodomain-like_sf"/>
</dbReference>
<evidence type="ECO:0000256" key="4">
    <source>
        <dbReference type="PROSITE-ProRule" id="PRU00339"/>
    </source>
</evidence>
<accession>A0A432LKV9</accession>
<dbReference type="InterPro" id="IPR018060">
    <property type="entry name" value="HTH_AraC"/>
</dbReference>
<feature type="chain" id="PRO_5019470633" evidence="6">
    <location>
        <begin position="28"/>
        <end position="597"/>
    </location>
</feature>
<evidence type="ECO:0000313" key="9">
    <source>
        <dbReference type="Proteomes" id="UP000278983"/>
    </source>
</evidence>
<dbReference type="SUPFAM" id="SSF46689">
    <property type="entry name" value="Homeodomain-like"/>
    <property type="match status" value="1"/>
</dbReference>
<keyword evidence="1" id="KW-0805">Transcription regulation</keyword>
<comment type="caution">
    <text evidence="8">The sequence shown here is derived from an EMBL/GenBank/DDBJ whole genome shotgun (WGS) entry which is preliminary data.</text>
</comment>
<evidence type="ECO:0000256" key="5">
    <source>
        <dbReference type="SAM" id="Phobius"/>
    </source>
</evidence>
<dbReference type="PROSITE" id="PS01124">
    <property type="entry name" value="HTH_ARAC_FAMILY_2"/>
    <property type="match status" value="1"/>
</dbReference>
<dbReference type="GO" id="GO:0043565">
    <property type="term" value="F:sequence-specific DNA binding"/>
    <property type="evidence" value="ECO:0007669"/>
    <property type="project" value="InterPro"/>
</dbReference>
<protein>
    <submittedName>
        <fullName evidence="8">Helix-turn-helix domain-containing protein</fullName>
    </submittedName>
</protein>
<sequence length="597" mass="69622">MKKMNRYCILHFILTLIFLTTTTETDAGVVAGKGADLSKMTDGELLKYGEELMTKERSDSALLCFELINKHTPADIKLYAKSLLSTGKAYYARNSYAKAMENYMTSLHICEEQNIEELLPEIYKDIGNIYSMFNDFRQSSELYTKSLDIARKRGDRTFVNKLLSNLICAYTPQTPVKKYWEYYKELSSYKEDRPRYKYDLLMDKGLILTYEKKYEEAIDYFRKAIAFSKENDISLLGLASVYTSMADAYQTLGKRDSSLHYLMKNKEIAERIKYPALMIITLKNLSEIYHNVDERKSLEYKSEYLALSDSIFNMNEFNGIRNALYYYEMDNKLKTISSLSETNRAHDHEIAMQRRWLITLTIFCVVVVFLVIMVYIQKRRLSRSYYHLFYKNQEELAVDKIYARRIKEMQKRMDMLQRNEKAPAETPLEVAENENDVIAEDIKQEFEEKESDGAEAIADISRPQAKLSEGQRDSLLDAIMQVMEHGEEFCDSDFGIERLATLVGSNSKYVSQVINDVYSKNFRTFLNEFRVKKAMMRMNDTEHYGQYTIKAIAESVGYKSQSNFINVFTKQTGIKPSVFQKMSREKTVVTDDKDDTE</sequence>
<dbReference type="Pfam" id="PF13181">
    <property type="entry name" value="TPR_8"/>
    <property type="match status" value="1"/>
</dbReference>
<dbReference type="PROSITE" id="PS50005">
    <property type="entry name" value="TPR"/>
    <property type="match status" value="3"/>
</dbReference>
<feature type="signal peptide" evidence="6">
    <location>
        <begin position="1"/>
        <end position="27"/>
    </location>
</feature>
<feature type="repeat" description="TPR" evidence="4">
    <location>
        <begin position="198"/>
        <end position="231"/>
    </location>
</feature>
<dbReference type="SMART" id="SM00028">
    <property type="entry name" value="TPR"/>
    <property type="match status" value="4"/>
</dbReference>
<gene>
    <name evidence="8" type="ORF">EHV08_06545</name>
</gene>
<evidence type="ECO:0000256" key="1">
    <source>
        <dbReference type="ARBA" id="ARBA00023015"/>
    </source>
</evidence>
<evidence type="ECO:0000259" key="7">
    <source>
        <dbReference type="PROSITE" id="PS01124"/>
    </source>
</evidence>
<dbReference type="Gene3D" id="1.10.10.60">
    <property type="entry name" value="Homeodomain-like"/>
    <property type="match status" value="1"/>
</dbReference>
<evidence type="ECO:0000313" key="8">
    <source>
        <dbReference type="EMBL" id="RUL59450.1"/>
    </source>
</evidence>
<proteinExistence type="predicted"/>
<keyword evidence="6" id="KW-0732">Signal</keyword>
<feature type="domain" description="HTH araC/xylS-type" evidence="7">
    <location>
        <begin position="473"/>
        <end position="582"/>
    </location>
</feature>
<reference evidence="8 9" key="1">
    <citation type="submission" date="2018-12" db="EMBL/GenBank/DDBJ databases">
        <title>Genome sequencing of Prevotella sp. KCOM 3155 (= JS262).</title>
        <authorList>
            <person name="Kook J.-K."/>
            <person name="Park S.-N."/>
            <person name="Lim Y.K."/>
        </authorList>
    </citation>
    <scope>NUCLEOTIDE SEQUENCE [LARGE SCALE GENOMIC DNA]</scope>
    <source>
        <strain evidence="8 9">KCOM 3155</strain>
    </source>
</reference>
<keyword evidence="5" id="KW-1133">Transmembrane helix</keyword>
<dbReference type="Gene3D" id="1.25.40.10">
    <property type="entry name" value="Tetratricopeptide repeat domain"/>
    <property type="match status" value="2"/>
</dbReference>
<dbReference type="InterPro" id="IPR019734">
    <property type="entry name" value="TPR_rpt"/>
</dbReference>
<feature type="transmembrane region" description="Helical" evidence="5">
    <location>
        <begin position="356"/>
        <end position="376"/>
    </location>
</feature>
<dbReference type="Proteomes" id="UP000278983">
    <property type="component" value="Unassembled WGS sequence"/>
</dbReference>
<keyword evidence="3" id="KW-0804">Transcription</keyword>
<keyword evidence="5" id="KW-0812">Transmembrane</keyword>
<evidence type="ECO:0000256" key="2">
    <source>
        <dbReference type="ARBA" id="ARBA00023125"/>
    </source>
</evidence>
<dbReference type="PANTHER" id="PTHR43280">
    <property type="entry name" value="ARAC-FAMILY TRANSCRIPTIONAL REGULATOR"/>
    <property type="match status" value="1"/>
</dbReference>
<dbReference type="SMART" id="SM00342">
    <property type="entry name" value="HTH_ARAC"/>
    <property type="match status" value="1"/>
</dbReference>
<organism evidence="8 9">
    <name type="scientific">Prevotella koreensis</name>
    <dbReference type="NCBI Taxonomy" id="2490854"/>
    <lineage>
        <taxon>Bacteria</taxon>
        <taxon>Pseudomonadati</taxon>
        <taxon>Bacteroidota</taxon>
        <taxon>Bacteroidia</taxon>
        <taxon>Bacteroidales</taxon>
        <taxon>Prevotellaceae</taxon>
        <taxon>Prevotella</taxon>
    </lineage>
</organism>
<feature type="repeat" description="TPR" evidence="4">
    <location>
        <begin position="120"/>
        <end position="153"/>
    </location>
</feature>
<keyword evidence="9" id="KW-1185">Reference proteome</keyword>
<evidence type="ECO:0000256" key="3">
    <source>
        <dbReference type="ARBA" id="ARBA00023163"/>
    </source>
</evidence>
<dbReference type="GO" id="GO:0003700">
    <property type="term" value="F:DNA-binding transcription factor activity"/>
    <property type="evidence" value="ECO:0007669"/>
    <property type="project" value="InterPro"/>
</dbReference>
<dbReference type="SUPFAM" id="SSF48452">
    <property type="entry name" value="TPR-like"/>
    <property type="match status" value="2"/>
</dbReference>